<dbReference type="AlphaFoldDB" id="A0A3B0VWR8"/>
<accession>A0A3B0VWR8</accession>
<keyword evidence="2" id="KW-0812">Transmembrane</keyword>
<reference evidence="3" key="1">
    <citation type="submission" date="2018-06" db="EMBL/GenBank/DDBJ databases">
        <authorList>
            <person name="Zhirakovskaya E."/>
        </authorList>
    </citation>
    <scope>NUCLEOTIDE SEQUENCE</scope>
</reference>
<evidence type="ECO:0000256" key="2">
    <source>
        <dbReference type="SAM" id="Phobius"/>
    </source>
</evidence>
<gene>
    <name evidence="3" type="ORF">MNBD_CHLOROFLEXI01-3681</name>
</gene>
<keyword evidence="2" id="KW-1133">Transmembrane helix</keyword>
<dbReference type="GO" id="GO:0000166">
    <property type="term" value="F:nucleotide binding"/>
    <property type="evidence" value="ECO:0007669"/>
    <property type="project" value="InterPro"/>
</dbReference>
<keyword evidence="2" id="KW-0472">Membrane</keyword>
<dbReference type="EMBL" id="UOEU01000976">
    <property type="protein sequence ID" value="VAW42867.1"/>
    <property type="molecule type" value="Genomic_DNA"/>
</dbReference>
<dbReference type="Gene3D" id="1.10.150.20">
    <property type="entry name" value="5' to 3' exonuclease, C-terminal subdomain"/>
    <property type="match status" value="1"/>
</dbReference>
<name>A0A3B0VWR8_9ZZZZ</name>
<feature type="transmembrane region" description="Helical" evidence="2">
    <location>
        <begin position="21"/>
        <end position="40"/>
    </location>
</feature>
<proteinExistence type="predicted"/>
<evidence type="ECO:0000313" key="3">
    <source>
        <dbReference type="EMBL" id="VAW42867.1"/>
    </source>
</evidence>
<feature type="coiled-coil region" evidence="1">
    <location>
        <begin position="50"/>
        <end position="77"/>
    </location>
</feature>
<sequence>MANWTVTLKDKRLCMKEKHSFNFIIGLLIGGLLALLFWYWQKSTSAEDGALTLLDRLAATEKRVRQLKLEMASETGEHAELRNIVLPSTMANLPPFLSNADGVADKSVDDLTEVKGIGAVFNGRLQQTGIDSFAKLKATSPANLADILHIRVGRAENILAEAANH</sequence>
<keyword evidence="1" id="KW-0175">Coiled coil</keyword>
<protein>
    <submittedName>
        <fullName evidence="3">Uncharacterized protein</fullName>
    </submittedName>
</protein>
<dbReference type="SUPFAM" id="SSF47794">
    <property type="entry name" value="Rad51 N-terminal domain-like"/>
    <property type="match status" value="1"/>
</dbReference>
<dbReference type="InterPro" id="IPR010995">
    <property type="entry name" value="DNA_repair_Rad51/TF_NusA_a-hlx"/>
</dbReference>
<evidence type="ECO:0000256" key="1">
    <source>
        <dbReference type="SAM" id="Coils"/>
    </source>
</evidence>
<organism evidence="3">
    <name type="scientific">hydrothermal vent metagenome</name>
    <dbReference type="NCBI Taxonomy" id="652676"/>
    <lineage>
        <taxon>unclassified sequences</taxon>
        <taxon>metagenomes</taxon>
        <taxon>ecological metagenomes</taxon>
    </lineage>
</organism>